<keyword evidence="6" id="KW-1185">Reference proteome</keyword>
<dbReference type="InterPro" id="IPR008576">
    <property type="entry name" value="MeTrfase_NTM1"/>
</dbReference>
<reference evidence="5" key="1">
    <citation type="submission" date="2020-02" db="EMBL/GenBank/DDBJ databases">
        <authorList>
            <person name="Palmer J.M."/>
        </authorList>
    </citation>
    <scope>NUCLEOTIDE SEQUENCE</scope>
    <source>
        <strain evidence="5">EPUS1.4</strain>
        <tissue evidence="5">Thallus</tissue>
    </source>
</reference>
<dbReference type="OrthoDB" id="1298661at2759"/>
<keyword evidence="4" id="KW-0949">S-adenosyl-L-methionine</keyword>
<dbReference type="AlphaFoldDB" id="A0A8H7AZ53"/>
<keyword evidence="2" id="KW-0489">Methyltransferase</keyword>
<evidence type="ECO:0000256" key="4">
    <source>
        <dbReference type="ARBA" id="ARBA00022691"/>
    </source>
</evidence>
<sequence length="51" mass="5489">MSTDPSGGDIYDELDSSVTRTDAKFRHLFAEAGLEVVRSESQTGFPKGLGL</sequence>
<dbReference type="GO" id="GO:0032259">
    <property type="term" value="P:methylation"/>
    <property type="evidence" value="ECO:0007669"/>
    <property type="project" value="UniProtKB-KW"/>
</dbReference>
<name>A0A8H7AZ53_9EURO</name>
<gene>
    <name evidence="5" type="ORF">GJ744_007866</name>
</gene>
<evidence type="ECO:0000313" key="5">
    <source>
        <dbReference type="EMBL" id="KAF7513815.1"/>
    </source>
</evidence>
<evidence type="ECO:0000313" key="6">
    <source>
        <dbReference type="Proteomes" id="UP000606974"/>
    </source>
</evidence>
<keyword evidence="3" id="KW-0808">Transferase</keyword>
<dbReference type="Proteomes" id="UP000606974">
    <property type="component" value="Unassembled WGS sequence"/>
</dbReference>
<evidence type="ECO:0000256" key="3">
    <source>
        <dbReference type="ARBA" id="ARBA00022679"/>
    </source>
</evidence>
<evidence type="ECO:0000256" key="1">
    <source>
        <dbReference type="ARBA" id="ARBA00009059"/>
    </source>
</evidence>
<dbReference type="GO" id="GO:0008276">
    <property type="term" value="F:protein methyltransferase activity"/>
    <property type="evidence" value="ECO:0007669"/>
    <property type="project" value="UniProtKB-ARBA"/>
</dbReference>
<organism evidence="5 6">
    <name type="scientific">Endocarpon pusillum</name>
    <dbReference type="NCBI Taxonomy" id="364733"/>
    <lineage>
        <taxon>Eukaryota</taxon>
        <taxon>Fungi</taxon>
        <taxon>Dikarya</taxon>
        <taxon>Ascomycota</taxon>
        <taxon>Pezizomycotina</taxon>
        <taxon>Eurotiomycetes</taxon>
        <taxon>Chaetothyriomycetidae</taxon>
        <taxon>Verrucariales</taxon>
        <taxon>Verrucariaceae</taxon>
        <taxon>Endocarpon</taxon>
    </lineage>
</organism>
<dbReference type="InterPro" id="IPR029063">
    <property type="entry name" value="SAM-dependent_MTases_sf"/>
</dbReference>
<comment type="caution">
    <text evidence="5">The sequence shown here is derived from an EMBL/GenBank/DDBJ whole genome shotgun (WGS) entry which is preliminary data.</text>
</comment>
<protein>
    <submittedName>
        <fullName evidence="5">Uncharacterized protein</fullName>
    </submittedName>
</protein>
<proteinExistence type="inferred from homology"/>
<dbReference type="Pfam" id="PF05891">
    <property type="entry name" value="Methyltransf_PK"/>
    <property type="match status" value="1"/>
</dbReference>
<dbReference type="EMBL" id="JAACFV010000004">
    <property type="protein sequence ID" value="KAF7513815.1"/>
    <property type="molecule type" value="Genomic_DNA"/>
</dbReference>
<evidence type="ECO:0000256" key="2">
    <source>
        <dbReference type="ARBA" id="ARBA00022603"/>
    </source>
</evidence>
<comment type="similarity">
    <text evidence="1">Belongs to the methyltransferase superfamily. NTM1 family.</text>
</comment>
<accession>A0A8H7AZ53</accession>
<dbReference type="Gene3D" id="3.40.50.150">
    <property type="entry name" value="Vaccinia Virus protein VP39"/>
    <property type="match status" value="1"/>
</dbReference>